<evidence type="ECO:0000313" key="3">
    <source>
        <dbReference type="Proteomes" id="UP000006620"/>
    </source>
</evidence>
<dbReference type="EMBL" id="CP002869">
    <property type="protein sequence ID" value="AEI40048.1"/>
    <property type="molecule type" value="Genomic_DNA"/>
</dbReference>
<dbReference type="HOGENOM" id="CLU_113231_3_1_9"/>
<dbReference type="SUPFAM" id="SSF55729">
    <property type="entry name" value="Acyl-CoA N-acyltransferases (Nat)"/>
    <property type="match status" value="1"/>
</dbReference>
<dbReference type="CDD" id="cd04301">
    <property type="entry name" value="NAT_SF"/>
    <property type="match status" value="1"/>
</dbReference>
<reference evidence="2 3" key="2">
    <citation type="journal article" date="2013" name="Genome Announc.">
        <title>Genome Sequence of Growth-Improving Paenibacillus mucilaginosus Strain KNP414.</title>
        <authorList>
            <person name="Lu J.J."/>
            <person name="Wang J.F."/>
            <person name="Hu X.F."/>
        </authorList>
    </citation>
    <scope>NUCLEOTIDE SEQUENCE [LARGE SCALE GENOMIC DNA]</scope>
    <source>
        <strain evidence="2 3">KNP414</strain>
    </source>
</reference>
<dbReference type="PROSITE" id="PS51186">
    <property type="entry name" value="GNAT"/>
    <property type="match status" value="1"/>
</dbReference>
<dbReference type="Proteomes" id="UP000006620">
    <property type="component" value="Chromosome"/>
</dbReference>
<dbReference type="InterPro" id="IPR016181">
    <property type="entry name" value="Acyl_CoA_acyltransferase"/>
</dbReference>
<name>F8FMG5_PAEMK</name>
<proteinExistence type="predicted"/>
<protein>
    <submittedName>
        <fullName evidence="2">GCN5-related N-acetyltransferase</fullName>
    </submittedName>
</protein>
<dbReference type="PANTHER" id="PTHR39173">
    <property type="entry name" value="ACETYLTRANSFERASE"/>
    <property type="match status" value="1"/>
</dbReference>
<dbReference type="Pfam" id="PF13302">
    <property type="entry name" value="Acetyltransf_3"/>
    <property type="match status" value="1"/>
</dbReference>
<dbReference type="RefSeq" id="WP_013915210.1">
    <property type="nucleotide sequence ID" value="NC_015690.1"/>
</dbReference>
<evidence type="ECO:0000313" key="2">
    <source>
        <dbReference type="EMBL" id="AEI40048.1"/>
    </source>
</evidence>
<organism evidence="2 3">
    <name type="scientific">Paenibacillus mucilaginosus (strain KNP414)</name>
    <dbReference type="NCBI Taxonomy" id="1036673"/>
    <lineage>
        <taxon>Bacteria</taxon>
        <taxon>Bacillati</taxon>
        <taxon>Bacillota</taxon>
        <taxon>Bacilli</taxon>
        <taxon>Bacillales</taxon>
        <taxon>Paenibacillaceae</taxon>
        <taxon>Paenibacillus</taxon>
    </lineage>
</organism>
<dbReference type="PANTHER" id="PTHR39173:SF1">
    <property type="entry name" value="ACETYLTRANSFERASE"/>
    <property type="match status" value="1"/>
</dbReference>
<accession>F8FMG5</accession>
<dbReference type="Gene3D" id="3.40.630.30">
    <property type="match status" value="1"/>
</dbReference>
<dbReference type="KEGG" id="pms:KNP414_01484"/>
<evidence type="ECO:0000259" key="1">
    <source>
        <dbReference type="PROSITE" id="PS51186"/>
    </source>
</evidence>
<keyword evidence="2" id="KW-0808">Transferase</keyword>
<dbReference type="PATRIC" id="fig|1036673.3.peg.1307"/>
<dbReference type="GO" id="GO:0016747">
    <property type="term" value="F:acyltransferase activity, transferring groups other than amino-acyl groups"/>
    <property type="evidence" value="ECO:0007669"/>
    <property type="project" value="InterPro"/>
</dbReference>
<dbReference type="AlphaFoldDB" id="F8FMG5"/>
<dbReference type="InterPro" id="IPR000182">
    <property type="entry name" value="GNAT_dom"/>
</dbReference>
<gene>
    <name evidence="2" type="ordered locus">KNP414_01484</name>
</gene>
<feature type="domain" description="N-acetyltransferase" evidence="1">
    <location>
        <begin position="19"/>
        <end position="174"/>
    </location>
</feature>
<reference evidence="3" key="1">
    <citation type="submission" date="2011-06" db="EMBL/GenBank/DDBJ databases">
        <title>Complete genome sequence of Paenibacillus mucilaginosus KNP414.</title>
        <authorList>
            <person name="Wang J."/>
            <person name="Hu S."/>
            <person name="Hu X."/>
            <person name="Zhang B."/>
            <person name="Dong D."/>
            <person name="Zhang S."/>
            <person name="Zhao K."/>
            <person name="Wu D."/>
        </authorList>
    </citation>
    <scope>NUCLEOTIDE SEQUENCE [LARGE SCALE GENOMIC DNA]</scope>
    <source>
        <strain evidence="3">KNP414</strain>
    </source>
</reference>
<sequence length="174" mass="19667">MGMLKLVRPSWEHKEAYTSFYEEWRESGEDMVPWVIARDPYAYGDMLRFLEDGERPELAPPNFVSHSTYWLLDGAERVVGASNLRHSLNEKLLRSGGHIGYGIRPSDRGRGCASELLRLTLDRARERGIGRVLVVCDRGNTASERVIVKNGGVFESEHTEENGNVVCRFWIGGA</sequence>